<dbReference type="OrthoDB" id="10260024at2759"/>
<evidence type="ECO:0000313" key="3">
    <source>
        <dbReference type="Proteomes" id="UP000269793"/>
    </source>
</evidence>
<dbReference type="PANTHER" id="PTHR31449">
    <property type="entry name" value="UPF0598 PROTEIN C8ORF82"/>
    <property type="match status" value="1"/>
</dbReference>
<reference evidence="2 3" key="1">
    <citation type="submission" date="2018-10" db="EMBL/GenBank/DDBJ databases">
        <title>Complete genome sequence of Malassezia restricta CBS 7877.</title>
        <authorList>
            <person name="Morand S.C."/>
            <person name="Bertignac M."/>
            <person name="Iltis A."/>
            <person name="Kolder I."/>
            <person name="Pirovano W."/>
            <person name="Jourdain R."/>
            <person name="Clavaud C."/>
        </authorList>
    </citation>
    <scope>NUCLEOTIDE SEQUENCE [LARGE SCALE GENOMIC DNA]</scope>
    <source>
        <strain evidence="2 3">CBS 7877</strain>
    </source>
</reference>
<dbReference type="InterPro" id="IPR028108">
    <property type="entry name" value="DUF4505"/>
</dbReference>
<dbReference type="Proteomes" id="UP000269793">
    <property type="component" value="Chromosome II"/>
</dbReference>
<proteinExistence type="inferred from homology"/>
<evidence type="ECO:0000313" key="2">
    <source>
        <dbReference type="EMBL" id="AYO42247.1"/>
    </source>
</evidence>
<gene>
    <name evidence="2" type="ORF">DNF11_1297</name>
</gene>
<protein>
    <submittedName>
        <fullName evidence="2">Uncharacterized protein</fullName>
    </submittedName>
</protein>
<sequence length="245" mass="27951">MLGFRASRAFHTTVRRATRRTPALPRIYRYWIDVHGQLFLYDTVPKNLTSCFKSVPFLNFFFARIERNPARTTPGAPPELSAGPHWTEDAAQLQALWEQEHGWDHLWTRLQSEGMSWWSKCQGEWNVIHAVDTPIVYRHLSPNEGTLTWGGDFRVPFRPGSLRVHPDTGYLYHPSPEPILRRQRNTLQGGGALPWGRYSLVASHVVLQHLSEGLHIDLEAGVGGHLQWRGQMYTLDALAPDADLA</sequence>
<dbReference type="VEuPathDB" id="FungiDB:DNF11_1297"/>
<keyword evidence="3" id="KW-1185">Reference proteome</keyword>
<dbReference type="EMBL" id="CP033149">
    <property type="protein sequence ID" value="AYO42247.1"/>
    <property type="molecule type" value="Genomic_DNA"/>
</dbReference>
<accession>A0A3G2S875</accession>
<organism evidence="2 3">
    <name type="scientific">Malassezia restricta (strain ATCC 96810 / NBRC 103918 / CBS 7877)</name>
    <name type="common">Seborrheic dermatitis infection agent</name>
    <dbReference type="NCBI Taxonomy" id="425264"/>
    <lineage>
        <taxon>Eukaryota</taxon>
        <taxon>Fungi</taxon>
        <taxon>Dikarya</taxon>
        <taxon>Basidiomycota</taxon>
        <taxon>Ustilaginomycotina</taxon>
        <taxon>Malasseziomycetes</taxon>
        <taxon>Malasseziales</taxon>
        <taxon>Malasseziaceae</taxon>
        <taxon>Malassezia</taxon>
    </lineage>
</organism>
<dbReference type="Pfam" id="PF14956">
    <property type="entry name" value="DUF4505"/>
    <property type="match status" value="2"/>
</dbReference>
<evidence type="ECO:0000256" key="1">
    <source>
        <dbReference type="ARBA" id="ARBA00006322"/>
    </source>
</evidence>
<comment type="similarity">
    <text evidence="1">Belongs to the UPF0598 family.</text>
</comment>
<name>A0A3G2S875_MALR7</name>
<dbReference type="AlphaFoldDB" id="A0A3G2S875"/>
<dbReference type="PANTHER" id="PTHR31449:SF3">
    <property type="entry name" value="UPF0598 PROTEIN C8ORF82"/>
    <property type="match status" value="1"/>
</dbReference>